<evidence type="ECO:0000313" key="2">
    <source>
        <dbReference type="EMBL" id="CAB4815973.1"/>
    </source>
</evidence>
<feature type="transmembrane region" description="Helical" evidence="1">
    <location>
        <begin position="45"/>
        <end position="64"/>
    </location>
</feature>
<keyword evidence="1" id="KW-1133">Transmembrane helix</keyword>
<dbReference type="EMBL" id="CAFAAJ010000144">
    <property type="protein sequence ID" value="CAB4815973.1"/>
    <property type="molecule type" value="Genomic_DNA"/>
</dbReference>
<gene>
    <name evidence="2" type="ORF">UFOPK3001_01894</name>
    <name evidence="3" type="ORF">UFOPK3954_01561</name>
</gene>
<organism evidence="2">
    <name type="scientific">freshwater metagenome</name>
    <dbReference type="NCBI Taxonomy" id="449393"/>
    <lineage>
        <taxon>unclassified sequences</taxon>
        <taxon>metagenomes</taxon>
        <taxon>ecological metagenomes</taxon>
    </lineage>
</organism>
<protein>
    <submittedName>
        <fullName evidence="2">Unannotated protein</fullName>
    </submittedName>
</protein>
<keyword evidence="1" id="KW-0472">Membrane</keyword>
<name>A0A6J6Z6B1_9ZZZZ</name>
<sequence>MSTNRTSNPGSLTLSGHRPWSGLWFGVAAMGAASGLVMVTGGAWAGWFLVIVFVPSAIVLGMSLRPKANELLLDGNGYTVRSTFRSNIVAWGDVERIGTIEGVRERRVAIRMAPHIVAADPDAAAIAQAMDGYHRTLPMSYAIDAEELAALMRSYAGLDGNQTSSTTSE</sequence>
<feature type="transmembrane region" description="Helical" evidence="1">
    <location>
        <begin position="21"/>
        <end position="39"/>
    </location>
</feature>
<keyword evidence="1" id="KW-0812">Transmembrane</keyword>
<dbReference type="EMBL" id="CAFBON010000170">
    <property type="protein sequence ID" value="CAB4997787.1"/>
    <property type="molecule type" value="Genomic_DNA"/>
</dbReference>
<dbReference type="AlphaFoldDB" id="A0A6J6Z6B1"/>
<evidence type="ECO:0000256" key="1">
    <source>
        <dbReference type="SAM" id="Phobius"/>
    </source>
</evidence>
<proteinExistence type="predicted"/>
<evidence type="ECO:0000313" key="3">
    <source>
        <dbReference type="EMBL" id="CAB4997787.1"/>
    </source>
</evidence>
<reference evidence="2" key="1">
    <citation type="submission" date="2020-05" db="EMBL/GenBank/DDBJ databases">
        <authorList>
            <person name="Chiriac C."/>
            <person name="Salcher M."/>
            <person name="Ghai R."/>
            <person name="Kavagutti S V."/>
        </authorList>
    </citation>
    <scope>NUCLEOTIDE SEQUENCE</scope>
</reference>
<accession>A0A6J6Z6B1</accession>